<keyword evidence="1" id="KW-0560">Oxidoreductase</keyword>
<feature type="domain" description="NAD-dependent epimerase/dehydratase" evidence="3">
    <location>
        <begin position="6"/>
        <end position="219"/>
    </location>
</feature>
<dbReference type="AlphaFoldDB" id="A0A2H2Z902"/>
<reference evidence="4 5" key="1">
    <citation type="journal article" date="2015" name="Genome Announc.">
        <title>Genome sequence and annotation of Trichoderma parareesei, the ancestor of the cellulase producer Trichoderma reesei.</title>
        <authorList>
            <person name="Yang D."/>
            <person name="Pomraning K."/>
            <person name="Kopchinskiy A."/>
            <person name="Karimi Aghcheh R."/>
            <person name="Atanasova L."/>
            <person name="Chenthamara K."/>
            <person name="Baker S.E."/>
            <person name="Zhang R."/>
            <person name="Shen Q."/>
            <person name="Freitag M."/>
            <person name="Kubicek C.P."/>
            <person name="Druzhinina I.S."/>
        </authorList>
    </citation>
    <scope>NUCLEOTIDE SEQUENCE [LARGE SCALE GENOMIC DNA]</scope>
    <source>
        <strain evidence="4 5">CBS 125925</strain>
    </source>
</reference>
<sequence>MTGEIVLLTGATGMIGFRTLVFLLEAGYKVRAAVRNQAGFDRISQLGPVAPYASQLSSIIVPDITVPGAYDEAVKDVEYIVHVASPLASNAPPGIDYDSYMIQPAIHGTVGILESAIKTTTVKRIVITGSVMSITTPAILSSGEYINGKSFLNNKAPRVNRPISKESRVPTSHGPFTNVMDAYAASKSAAFNETKKFIAEKNPPFDVIHVLPLFVLGRDDTVTTAEQIVKGTNKILMAPLLGTPRPPIPGAPVHLDDVARLHVLSLDPKVDGNQDFLAGSHSLEPFEWSDSVNIIKKHFPQAVADGVFKFEAAEQLVTFKTQVDSTKAEKMFGFKFKRFEEQVVSVVGHYLELLGKN</sequence>
<name>A0A2H2Z902_TRIPA</name>
<dbReference type="SUPFAM" id="SSF51735">
    <property type="entry name" value="NAD(P)-binding Rossmann-fold domains"/>
    <property type="match status" value="1"/>
</dbReference>
<protein>
    <recommendedName>
        <fullName evidence="3">NAD-dependent epimerase/dehydratase domain-containing protein</fullName>
    </recommendedName>
</protein>
<comment type="caution">
    <text evidence="4">The sequence shown here is derived from an EMBL/GenBank/DDBJ whole genome shotgun (WGS) entry which is preliminary data.</text>
</comment>
<dbReference type="InterPro" id="IPR036291">
    <property type="entry name" value="NAD(P)-bd_dom_sf"/>
</dbReference>
<dbReference type="PANTHER" id="PTHR10366">
    <property type="entry name" value="NAD DEPENDENT EPIMERASE/DEHYDRATASE"/>
    <property type="match status" value="1"/>
</dbReference>
<organism evidence="4 5">
    <name type="scientific">Trichoderma parareesei</name>
    <name type="common">Filamentous fungus</name>
    <dbReference type="NCBI Taxonomy" id="858221"/>
    <lineage>
        <taxon>Eukaryota</taxon>
        <taxon>Fungi</taxon>
        <taxon>Dikarya</taxon>
        <taxon>Ascomycota</taxon>
        <taxon>Pezizomycotina</taxon>
        <taxon>Sordariomycetes</taxon>
        <taxon>Hypocreomycetidae</taxon>
        <taxon>Hypocreales</taxon>
        <taxon>Hypocreaceae</taxon>
        <taxon>Trichoderma</taxon>
    </lineage>
</organism>
<evidence type="ECO:0000313" key="4">
    <source>
        <dbReference type="EMBL" id="OTA04337.1"/>
    </source>
</evidence>
<dbReference type="GO" id="GO:0016616">
    <property type="term" value="F:oxidoreductase activity, acting on the CH-OH group of donors, NAD or NADP as acceptor"/>
    <property type="evidence" value="ECO:0007669"/>
    <property type="project" value="TreeGrafter"/>
</dbReference>
<evidence type="ECO:0000256" key="1">
    <source>
        <dbReference type="ARBA" id="ARBA00023002"/>
    </source>
</evidence>
<evidence type="ECO:0000256" key="2">
    <source>
        <dbReference type="ARBA" id="ARBA00023445"/>
    </source>
</evidence>
<dbReference type="Gene3D" id="3.40.50.720">
    <property type="entry name" value="NAD(P)-binding Rossmann-like Domain"/>
    <property type="match status" value="1"/>
</dbReference>
<dbReference type="OrthoDB" id="2735536at2759"/>
<dbReference type="EMBL" id="LFMI01000502">
    <property type="protein sequence ID" value="OTA04337.1"/>
    <property type="molecule type" value="Genomic_DNA"/>
</dbReference>
<gene>
    <name evidence="4" type="ORF">A9Z42_0049050</name>
</gene>
<keyword evidence="5" id="KW-1185">Reference proteome</keyword>
<comment type="similarity">
    <text evidence="2">Belongs to the NAD(P)-dependent epimerase/dehydratase family. Dihydroflavonol-4-reductase subfamily.</text>
</comment>
<dbReference type="PANTHER" id="PTHR10366:SF564">
    <property type="entry name" value="STEROL-4-ALPHA-CARBOXYLATE 3-DEHYDROGENASE, DECARBOXYLATING"/>
    <property type="match status" value="1"/>
</dbReference>
<evidence type="ECO:0000259" key="3">
    <source>
        <dbReference type="Pfam" id="PF01370"/>
    </source>
</evidence>
<dbReference type="InterPro" id="IPR001509">
    <property type="entry name" value="Epimerase_deHydtase"/>
</dbReference>
<dbReference type="InterPro" id="IPR050425">
    <property type="entry name" value="NAD(P)_dehydrat-like"/>
</dbReference>
<dbReference type="Proteomes" id="UP000219286">
    <property type="component" value="Unassembled WGS sequence"/>
</dbReference>
<accession>A0A2H2Z902</accession>
<evidence type="ECO:0000313" key="5">
    <source>
        <dbReference type="Proteomes" id="UP000219286"/>
    </source>
</evidence>
<dbReference type="Pfam" id="PF01370">
    <property type="entry name" value="Epimerase"/>
    <property type="match status" value="1"/>
</dbReference>
<proteinExistence type="inferred from homology"/>